<proteinExistence type="predicted"/>
<evidence type="ECO:0000313" key="2">
    <source>
        <dbReference type="EMBL" id="PIO68412.1"/>
    </source>
</evidence>
<feature type="non-terminal residue" evidence="2">
    <location>
        <position position="43"/>
    </location>
</feature>
<reference evidence="2 3" key="1">
    <citation type="submission" date="2015-09" db="EMBL/GenBank/DDBJ databases">
        <title>Draft genome of the parasitic nematode Teladorsagia circumcincta isolate WARC Sus (inbred).</title>
        <authorList>
            <person name="Mitreva M."/>
        </authorList>
    </citation>
    <scope>NUCLEOTIDE SEQUENCE [LARGE SCALE GENOMIC DNA]</scope>
    <source>
        <strain evidence="2 3">S</strain>
    </source>
</reference>
<dbReference type="OrthoDB" id="10254720at2759"/>
<gene>
    <name evidence="2" type="ORF">TELCIR_09806</name>
</gene>
<dbReference type="Gene3D" id="1.20.1270.60">
    <property type="entry name" value="Arfaptin homology (AH) domain/BAR domain"/>
    <property type="match status" value="1"/>
</dbReference>
<dbReference type="InterPro" id="IPR027267">
    <property type="entry name" value="AH/BAR_dom_sf"/>
</dbReference>
<accession>A0A2G9UFB7</accession>
<feature type="domain" description="Sorting nexin protein WASP-binding" evidence="1">
    <location>
        <begin position="1"/>
        <end position="41"/>
    </location>
</feature>
<evidence type="ECO:0000313" key="3">
    <source>
        <dbReference type="Proteomes" id="UP000230423"/>
    </source>
</evidence>
<keyword evidence="3" id="KW-1185">Reference proteome</keyword>
<dbReference type="EMBL" id="KZ347110">
    <property type="protein sequence ID" value="PIO68412.1"/>
    <property type="molecule type" value="Genomic_DNA"/>
</dbReference>
<dbReference type="Proteomes" id="UP000230423">
    <property type="component" value="Unassembled WGS sequence"/>
</dbReference>
<protein>
    <recommendedName>
        <fullName evidence="1">Sorting nexin protein WASP-binding domain-containing protein</fullName>
    </recommendedName>
</protein>
<evidence type="ECO:0000259" key="1">
    <source>
        <dbReference type="Pfam" id="PF10456"/>
    </source>
</evidence>
<organism evidence="2 3">
    <name type="scientific">Teladorsagia circumcincta</name>
    <name type="common">Brown stomach worm</name>
    <name type="synonym">Ostertagia circumcincta</name>
    <dbReference type="NCBI Taxonomy" id="45464"/>
    <lineage>
        <taxon>Eukaryota</taxon>
        <taxon>Metazoa</taxon>
        <taxon>Ecdysozoa</taxon>
        <taxon>Nematoda</taxon>
        <taxon>Chromadorea</taxon>
        <taxon>Rhabditida</taxon>
        <taxon>Rhabditina</taxon>
        <taxon>Rhabditomorpha</taxon>
        <taxon>Strongyloidea</taxon>
        <taxon>Trichostrongylidae</taxon>
        <taxon>Teladorsagia</taxon>
    </lineage>
</organism>
<dbReference type="Pfam" id="PF10456">
    <property type="entry name" value="BAR_3_WASP_bdg"/>
    <property type="match status" value="1"/>
</dbReference>
<sequence length="43" mass="4960">MRVMQERLGVFQKLFVGPVKANWQKMALAFVTLAHSFNTDDHP</sequence>
<dbReference type="AlphaFoldDB" id="A0A2G9UFB7"/>
<name>A0A2G9UFB7_TELCI</name>
<dbReference type="InterPro" id="IPR019497">
    <property type="entry name" value="Sorting_nexin_WASP-bd-dom"/>
</dbReference>